<dbReference type="SUPFAM" id="SSF51445">
    <property type="entry name" value="(Trans)glycosidases"/>
    <property type="match status" value="1"/>
</dbReference>
<gene>
    <name evidence="2" type="ORF">EJC49_25055</name>
</gene>
<dbReference type="InterPro" id="IPR017853">
    <property type="entry name" value="GH"/>
</dbReference>
<sequence>MATIILQAAGAALGGILGPVGAAIGTAAGAIGGYLIDRALIDSTRRIEGPRLASAQMLTAEDGAPMPRLYGTARLGATLIWATRFEEGKETSRQGSKGGPKVTTYSYYANAAFGLCEGPVAGIRRVWADGRELDLEEVTFRLHRGTEDQAPDPLIEAKQGAGNAPAYRGTAYVVFERLPLDDYGNRLPQMQFEVIRPVGGMSEKVRAMALIPGSTEFGYAPRRVRHDRRKGEGDIVNRHVLHAPTDIVASLDELQALCPTLTHVALVVAWFGDDLRAGHCRIRPAVTDRHAPAVAARWRVGNVTASMAMVVSKVAGRAAYGGSPSDDSIVAAIGELKARGLAVTLYPFVMMDVPAGNGLPDPHGGAEQAAYPWRGRITCHPAAGQAGSVDATAAARTQVDAFFGDASPGQFSIAGGRVHFSGSGSDWGYRRFVLHQAKLAAQAGGVDAFLIGSELRGLTTVRGEADSFPAVEALCALAADVRAMLGAGTKLTYGADWSEWFGHQPRDGSGSVFFHLDPLWAHPAIDAVGIDAYMPLSDWRDGDHDGSGPDGAAGPHDPAALKAAIGAGEGYDWYYADDGDRRARIRTPIEDGAYGKPWVFRYKDLWNWWANPHFDRPGGVEVAGPTAWTPRGKPIWLTELGCPAVDKGPNQPNVFPDAKSSESALPHFSNGGRDDLAQRRFIEAHLDFWDPDAGGFEDAMNPLSPVYGGRMLDPERVYLWAWDARPFPSFPLAGDVWGDGGNWLTGHWLTGRLGNPSAGDLVAAILADHGLEAGDTGGAAGWASGYVIADPASPRAAIEPVADLFGLSLRFEGGRVTARR</sequence>
<dbReference type="EMBL" id="RWKW01000156">
    <property type="protein sequence ID" value="RST79543.1"/>
    <property type="molecule type" value="Genomic_DNA"/>
</dbReference>
<evidence type="ECO:0000313" key="3">
    <source>
        <dbReference type="Proteomes" id="UP000278398"/>
    </source>
</evidence>
<dbReference type="CDD" id="cd19607">
    <property type="entry name" value="GTA_TIM-barrel-like"/>
    <property type="match status" value="1"/>
</dbReference>
<keyword evidence="3" id="KW-1185">Reference proteome</keyword>
<dbReference type="InterPro" id="IPR025195">
    <property type="entry name" value="GTA_TIM_dom"/>
</dbReference>
<proteinExistence type="predicted"/>
<accession>A0A429YDK0</accession>
<dbReference type="Pfam" id="PF13547">
    <property type="entry name" value="GTA_TIM"/>
    <property type="match status" value="1"/>
</dbReference>
<evidence type="ECO:0000259" key="1">
    <source>
        <dbReference type="Pfam" id="PF13547"/>
    </source>
</evidence>
<reference evidence="2 3" key="1">
    <citation type="submission" date="2018-12" db="EMBL/GenBank/DDBJ databases">
        <title>Mesorhizobium carbonis sp. nov., isolated from coal mine water.</title>
        <authorList>
            <person name="Xin W."/>
            <person name="Xu Z."/>
            <person name="Xiang F."/>
            <person name="Zhang J."/>
            <person name="Xi L."/>
            <person name="Liu J."/>
        </authorList>
    </citation>
    <scope>NUCLEOTIDE SEQUENCE [LARGE SCALE GENOMIC DNA]</scope>
    <source>
        <strain evidence="2 3">B2.3</strain>
    </source>
</reference>
<dbReference type="Proteomes" id="UP000278398">
    <property type="component" value="Unassembled WGS sequence"/>
</dbReference>
<comment type="caution">
    <text evidence="2">The sequence shown here is derived from an EMBL/GenBank/DDBJ whole genome shotgun (WGS) entry which is preliminary data.</text>
</comment>
<feature type="domain" description="GTA TIM-barrel-like" evidence="1">
    <location>
        <begin position="427"/>
        <end position="731"/>
    </location>
</feature>
<dbReference type="AlphaFoldDB" id="A0A429YDK0"/>
<organism evidence="2 3">
    <name type="scientific">Aquibium carbonis</name>
    <dbReference type="NCBI Taxonomy" id="2495581"/>
    <lineage>
        <taxon>Bacteria</taxon>
        <taxon>Pseudomonadati</taxon>
        <taxon>Pseudomonadota</taxon>
        <taxon>Alphaproteobacteria</taxon>
        <taxon>Hyphomicrobiales</taxon>
        <taxon>Phyllobacteriaceae</taxon>
        <taxon>Aquibium</taxon>
    </lineage>
</organism>
<protein>
    <submittedName>
        <fullName evidence="2">Host specificity protein</fullName>
    </submittedName>
</protein>
<feature type="non-terminal residue" evidence="2">
    <location>
        <position position="820"/>
    </location>
</feature>
<dbReference type="Gene3D" id="3.20.20.80">
    <property type="entry name" value="Glycosidases"/>
    <property type="match status" value="1"/>
</dbReference>
<evidence type="ECO:0000313" key="2">
    <source>
        <dbReference type="EMBL" id="RST79543.1"/>
    </source>
</evidence>
<name>A0A429YDK0_9HYPH</name>
<dbReference type="RefSeq" id="WP_170314865.1">
    <property type="nucleotide sequence ID" value="NZ_RWKW01000156.1"/>
</dbReference>